<feature type="domain" description="Gfo/Idh/MocA-like oxidoreductase N-terminal" evidence="4">
    <location>
        <begin position="85"/>
        <end position="208"/>
    </location>
</feature>
<dbReference type="InterPro" id="IPR050984">
    <property type="entry name" value="Gfo/Idh/MocA_domain"/>
</dbReference>
<evidence type="ECO:0000313" key="7">
    <source>
        <dbReference type="Proteomes" id="UP000184368"/>
    </source>
</evidence>
<dbReference type="Gene3D" id="3.30.360.10">
    <property type="entry name" value="Dihydrodipicolinate Reductase, domain 2"/>
    <property type="match status" value="1"/>
</dbReference>
<dbReference type="Pfam" id="PF01408">
    <property type="entry name" value="GFO_IDH_MocA"/>
    <property type="match status" value="1"/>
</dbReference>
<dbReference type="GO" id="GO:0016491">
    <property type="term" value="F:oxidoreductase activity"/>
    <property type="evidence" value="ECO:0007669"/>
    <property type="project" value="UniProtKB-KW"/>
</dbReference>
<dbReference type="InterPro" id="IPR008354">
    <property type="entry name" value="Glc-Fru_OxRdtase_bac"/>
</dbReference>
<dbReference type="SUPFAM" id="SSF55347">
    <property type="entry name" value="Glyceraldehyde-3-phosphate dehydrogenase-like, C-terminal domain"/>
    <property type="match status" value="1"/>
</dbReference>
<gene>
    <name evidence="6" type="ORF">SAMN05444008_103180</name>
</gene>
<comment type="similarity">
    <text evidence="1">Belongs to the Gfo/Idh/MocA family.</text>
</comment>
<evidence type="ECO:0000256" key="3">
    <source>
        <dbReference type="SAM" id="MobiDB-lite"/>
    </source>
</evidence>
<dbReference type="InterPro" id="IPR000683">
    <property type="entry name" value="Gfo/Idh/MocA-like_OxRdtase_N"/>
</dbReference>
<dbReference type="Pfam" id="PF22725">
    <property type="entry name" value="GFO_IDH_MocA_C3"/>
    <property type="match status" value="1"/>
</dbReference>
<keyword evidence="7" id="KW-1185">Reference proteome</keyword>
<dbReference type="STRING" id="1302690.BUE76_06500"/>
<evidence type="ECO:0000256" key="1">
    <source>
        <dbReference type="ARBA" id="ARBA00010928"/>
    </source>
</evidence>
<evidence type="ECO:0000259" key="5">
    <source>
        <dbReference type="Pfam" id="PF22725"/>
    </source>
</evidence>
<dbReference type="PANTHER" id="PTHR22604">
    <property type="entry name" value="OXIDOREDUCTASES"/>
    <property type="match status" value="1"/>
</dbReference>
<feature type="domain" description="GFO/IDH/MocA-like oxidoreductase" evidence="5">
    <location>
        <begin position="219"/>
        <end position="330"/>
    </location>
</feature>
<keyword evidence="2" id="KW-0560">Oxidoreductase</keyword>
<reference evidence="6 7" key="1">
    <citation type="submission" date="2016-11" db="EMBL/GenBank/DDBJ databases">
        <authorList>
            <person name="Jaros S."/>
            <person name="Januszkiewicz K."/>
            <person name="Wedrychowicz H."/>
        </authorList>
    </citation>
    <scope>NUCLEOTIDE SEQUENCE [LARGE SCALE GENOMIC DNA]</scope>
    <source>
        <strain evidence="6 7">DSM 26897</strain>
    </source>
</reference>
<sequence length="438" mass="48564">MKNTSIFQSLLQPAARNRRQFLADAGMGFLAAAGLSQLPGNSAAAQGAGQPLTDTIPVKLYPLDHPSERAPAKVPAPLDPAKRIGFALVGLGHLTLEELLPAFGQCKYAKPVALVSGDAAKAKQVAAQYGIKSTSVYSYQNFDTIRNNPEVQVVYIVLPNSMHEEFTVRSAQAGKHVLCEKPMANTSAEAQRMIDACEKAGRKLMIAYRIQYEPKNAFVKELVRNKTHGKVRVMEMFNAQNIANNGQWRLDKKLAGGGALPDIGIYCLNTARYLTGEEPEWVMGSVYNTPGDERFRQVEESVLWQMRFPSGILVNAATSYSVHQSRRYRCLADNGAWFGLDPAFAYHGLQLEMSQAKEQYDWKQAPEIPEQNQFALEMDHMAWCVLHNKEPYTPGAEGLQDHRIMEAIYQSAREGKPITLKTPQKPDAFRGTPPPKDA</sequence>
<dbReference type="Gene3D" id="3.40.50.720">
    <property type="entry name" value="NAD(P)-binding Rossmann-like Domain"/>
    <property type="match status" value="1"/>
</dbReference>
<dbReference type="SUPFAM" id="SSF51735">
    <property type="entry name" value="NAD(P)-binding Rossmann-fold domains"/>
    <property type="match status" value="1"/>
</dbReference>
<evidence type="ECO:0000313" key="6">
    <source>
        <dbReference type="EMBL" id="SHE86013.1"/>
    </source>
</evidence>
<name>A0A1M4WY84_9BACT</name>
<evidence type="ECO:0000256" key="2">
    <source>
        <dbReference type="ARBA" id="ARBA00023002"/>
    </source>
</evidence>
<dbReference type="InterPro" id="IPR036291">
    <property type="entry name" value="NAD(P)-bd_dom_sf"/>
</dbReference>
<dbReference type="AlphaFoldDB" id="A0A1M4WY84"/>
<dbReference type="OrthoDB" id="9815825at2"/>
<dbReference type="EMBL" id="FQUO01000003">
    <property type="protein sequence ID" value="SHE86013.1"/>
    <property type="molecule type" value="Genomic_DNA"/>
</dbReference>
<organism evidence="6 7">
    <name type="scientific">Cnuella takakiae</name>
    <dbReference type="NCBI Taxonomy" id="1302690"/>
    <lineage>
        <taxon>Bacteria</taxon>
        <taxon>Pseudomonadati</taxon>
        <taxon>Bacteroidota</taxon>
        <taxon>Chitinophagia</taxon>
        <taxon>Chitinophagales</taxon>
        <taxon>Chitinophagaceae</taxon>
        <taxon>Cnuella</taxon>
    </lineage>
</organism>
<dbReference type="PROSITE" id="PS51318">
    <property type="entry name" value="TAT"/>
    <property type="match status" value="1"/>
</dbReference>
<dbReference type="GO" id="GO:0000166">
    <property type="term" value="F:nucleotide binding"/>
    <property type="evidence" value="ECO:0007669"/>
    <property type="project" value="InterPro"/>
</dbReference>
<dbReference type="PRINTS" id="PR01775">
    <property type="entry name" value="GLFROXRDTASE"/>
</dbReference>
<feature type="region of interest" description="Disordered" evidence="3">
    <location>
        <begin position="414"/>
        <end position="438"/>
    </location>
</feature>
<evidence type="ECO:0000259" key="4">
    <source>
        <dbReference type="Pfam" id="PF01408"/>
    </source>
</evidence>
<dbReference type="PANTHER" id="PTHR22604:SF105">
    <property type="entry name" value="TRANS-1,2-DIHYDROBENZENE-1,2-DIOL DEHYDROGENASE"/>
    <property type="match status" value="1"/>
</dbReference>
<dbReference type="RefSeq" id="WP_073040690.1">
    <property type="nucleotide sequence ID" value="NZ_FQUO01000003.1"/>
</dbReference>
<protein>
    <submittedName>
        <fullName evidence="6">Predicted dehydrogenase</fullName>
    </submittedName>
</protein>
<proteinExistence type="inferred from homology"/>
<accession>A0A1M4WY84</accession>
<dbReference type="InterPro" id="IPR055170">
    <property type="entry name" value="GFO_IDH_MocA-like_dom"/>
</dbReference>
<dbReference type="Proteomes" id="UP000184368">
    <property type="component" value="Unassembled WGS sequence"/>
</dbReference>
<dbReference type="InterPro" id="IPR006311">
    <property type="entry name" value="TAT_signal"/>
</dbReference>